<feature type="repeat" description="WD" evidence="5">
    <location>
        <begin position="511"/>
        <end position="558"/>
    </location>
</feature>
<keyword evidence="2" id="KW-0963">Cytoplasm</keyword>
<gene>
    <name evidence="7" type="ORF">GX50_01922</name>
</gene>
<evidence type="ECO:0000313" key="8">
    <source>
        <dbReference type="Proteomes" id="UP000226031"/>
    </source>
</evidence>
<dbReference type="InterPro" id="IPR036322">
    <property type="entry name" value="WD40_repeat_dom_sf"/>
</dbReference>
<dbReference type="GO" id="GO:0045504">
    <property type="term" value="F:dynein heavy chain binding"/>
    <property type="evidence" value="ECO:0007669"/>
    <property type="project" value="TreeGrafter"/>
</dbReference>
<organism evidence="7 8">
    <name type="scientific">[Emmonsia] crescens</name>
    <dbReference type="NCBI Taxonomy" id="73230"/>
    <lineage>
        <taxon>Eukaryota</taxon>
        <taxon>Fungi</taxon>
        <taxon>Dikarya</taxon>
        <taxon>Ascomycota</taxon>
        <taxon>Pezizomycotina</taxon>
        <taxon>Eurotiomycetes</taxon>
        <taxon>Eurotiomycetidae</taxon>
        <taxon>Onygenales</taxon>
        <taxon>Ajellomycetaceae</taxon>
        <taxon>Emergomyces</taxon>
    </lineage>
</organism>
<feature type="compositionally biased region" description="Basic and acidic residues" evidence="6">
    <location>
        <begin position="21"/>
        <end position="30"/>
    </location>
</feature>
<dbReference type="InterPro" id="IPR001680">
    <property type="entry name" value="WD40_rpt"/>
</dbReference>
<evidence type="ECO:0000256" key="3">
    <source>
        <dbReference type="ARBA" id="ARBA00022574"/>
    </source>
</evidence>
<dbReference type="Proteomes" id="UP000226031">
    <property type="component" value="Unassembled WGS sequence"/>
</dbReference>
<evidence type="ECO:0000313" key="7">
    <source>
        <dbReference type="EMBL" id="PGH35226.1"/>
    </source>
</evidence>
<evidence type="ECO:0000256" key="2">
    <source>
        <dbReference type="ARBA" id="ARBA00022490"/>
    </source>
</evidence>
<evidence type="ECO:0000256" key="4">
    <source>
        <dbReference type="ARBA" id="ARBA00022737"/>
    </source>
</evidence>
<keyword evidence="8" id="KW-1185">Reference proteome</keyword>
<keyword evidence="4" id="KW-0677">Repeat</keyword>
<reference evidence="7 8" key="1">
    <citation type="submission" date="2017-10" db="EMBL/GenBank/DDBJ databases">
        <title>Comparative genomics in systemic dimorphic fungi from Ajellomycetaceae.</title>
        <authorList>
            <person name="Munoz J.F."/>
            <person name="Mcewen J.G."/>
            <person name="Clay O.K."/>
            <person name="Cuomo C.A."/>
        </authorList>
    </citation>
    <scope>NUCLEOTIDE SEQUENCE [LARGE SCALE GENOMIC DNA]</scope>
    <source>
        <strain evidence="7 8">UAMH4076</strain>
    </source>
</reference>
<sequence length="692" mass="76036">MQQRKDEILAKKAKLAELKRQRELRQKEFSQNRQSIGEGGSEILAPTPGRSDSRAELDSLISRLVDRPSSAALKEGVESPRGRGSRPNSVLSASQLSGEIIESVTPPTRPVSLSIATQTAPLFTSELPTPELVPPPKPEVVTYSKGVQTDSWTEPRSRSADGPSGSEDDNSPTTSRANKRLSRRQQRERDEEIRERLRKEIEEEVRSAKEMAGEGAAQQSTDIRYPLRTLTSDELNAVTSSNDFLDFVEKSSKVIERALDEEYDVLTDYALGGVGADGDSETDEYGKSKKRRGIEELVQFYDERWSKKRTISDINFSPKFPELVLASYTNNVTAPHDPNGIVQVWNLHLHSRPEYVFHSMSDILTAKFSPFHPNLIVGGSYSGQVLLWDTRSSRAGGGAPVQKTPLTGSGHTHPVYNISIVGTQNAHNIITASTDGVVCGWTVDMLSQPQEYLELTTPPPSKTEDLAPTTMTFPQSDPTFFLVGTEEGVIYPCHRYDRAGAKAGTDHRLSYRGHAAPVMSTVFHPARGAVDLGDLMLSSSLDWSVKLWRVRPPAVTSTSGTSATTPAQVVSPVLDLNREDVVYDARWSPHRPGVFALVDGAGSVEVWDLCTDTEVYAARATPTKARNAVIEQSLNKVSWEERDGRRLATGGLDGVLTVFEVGKDLSGSPDEVPAEEWSAMKRLVAKLEQGRD</sequence>
<dbReference type="STRING" id="73230.A0A2B7ZMK5"/>
<dbReference type="PANTHER" id="PTHR12442:SF22">
    <property type="entry name" value="CYTOPLASMIC DYNEIN 1 INTERMEDIATE CHAIN-RELATED"/>
    <property type="match status" value="1"/>
</dbReference>
<dbReference type="SUPFAM" id="SSF50978">
    <property type="entry name" value="WD40 repeat-like"/>
    <property type="match status" value="1"/>
</dbReference>
<dbReference type="GO" id="GO:0010970">
    <property type="term" value="P:transport along microtubule"/>
    <property type="evidence" value="ECO:0007669"/>
    <property type="project" value="TreeGrafter"/>
</dbReference>
<protein>
    <submittedName>
        <fullName evidence="7">Dynein intermediate chain, cytosolic</fullName>
    </submittedName>
</protein>
<comment type="subcellular location">
    <subcellularLocation>
        <location evidence="1">Cytoplasm</location>
    </subcellularLocation>
</comment>
<dbReference type="SMART" id="SM00320">
    <property type="entry name" value="WD40"/>
    <property type="match status" value="5"/>
</dbReference>
<dbReference type="EMBL" id="PDND01000025">
    <property type="protein sequence ID" value="PGH35226.1"/>
    <property type="molecule type" value="Genomic_DNA"/>
</dbReference>
<dbReference type="AlphaFoldDB" id="A0A2B7ZMK5"/>
<feature type="region of interest" description="Disordered" evidence="6">
    <location>
        <begin position="21"/>
        <end position="94"/>
    </location>
</feature>
<dbReference type="GO" id="GO:0005737">
    <property type="term" value="C:cytoplasm"/>
    <property type="evidence" value="ECO:0007669"/>
    <property type="project" value="UniProtKB-SubCell"/>
</dbReference>
<comment type="caution">
    <text evidence="7">The sequence shown here is derived from an EMBL/GenBank/DDBJ whole genome shotgun (WGS) entry which is preliminary data.</text>
</comment>
<feature type="region of interest" description="Disordered" evidence="6">
    <location>
        <begin position="121"/>
        <end position="195"/>
    </location>
</feature>
<dbReference type="GO" id="GO:0045503">
    <property type="term" value="F:dynein light chain binding"/>
    <property type="evidence" value="ECO:0007669"/>
    <property type="project" value="TreeGrafter"/>
</dbReference>
<dbReference type="Gene3D" id="2.130.10.10">
    <property type="entry name" value="YVTN repeat-like/Quinoprotein amine dehydrogenase"/>
    <property type="match status" value="2"/>
</dbReference>
<accession>A0A2B7ZMK5</accession>
<evidence type="ECO:0000256" key="1">
    <source>
        <dbReference type="ARBA" id="ARBA00004496"/>
    </source>
</evidence>
<evidence type="ECO:0000256" key="6">
    <source>
        <dbReference type="SAM" id="MobiDB-lite"/>
    </source>
</evidence>
<dbReference type="InterPro" id="IPR050687">
    <property type="entry name" value="Dynein_IC"/>
</dbReference>
<keyword evidence="3 5" id="KW-0853">WD repeat</keyword>
<proteinExistence type="predicted"/>
<dbReference type="PROSITE" id="PS50082">
    <property type="entry name" value="WD_REPEATS_2"/>
    <property type="match status" value="1"/>
</dbReference>
<dbReference type="PANTHER" id="PTHR12442">
    <property type="entry name" value="DYNEIN INTERMEDIATE CHAIN"/>
    <property type="match status" value="1"/>
</dbReference>
<dbReference type="GO" id="GO:0005868">
    <property type="term" value="C:cytoplasmic dynein complex"/>
    <property type="evidence" value="ECO:0007669"/>
    <property type="project" value="TreeGrafter"/>
</dbReference>
<dbReference type="FunFam" id="2.130.10.10:FF:000414">
    <property type="entry name" value="Cytoplasmic dynein intermediate chain"/>
    <property type="match status" value="1"/>
</dbReference>
<feature type="compositionally biased region" description="Basic and acidic residues" evidence="6">
    <location>
        <begin position="185"/>
        <end position="195"/>
    </location>
</feature>
<name>A0A2B7ZMK5_9EURO</name>
<evidence type="ECO:0000256" key="5">
    <source>
        <dbReference type="PROSITE-ProRule" id="PRU00221"/>
    </source>
</evidence>
<dbReference type="InterPro" id="IPR015943">
    <property type="entry name" value="WD40/YVTN_repeat-like_dom_sf"/>
</dbReference>